<dbReference type="AlphaFoldDB" id="A0AA42QQQ7"/>
<evidence type="ECO:0000313" key="3">
    <source>
        <dbReference type="Proteomes" id="UP001161567"/>
    </source>
</evidence>
<feature type="region of interest" description="Disordered" evidence="1">
    <location>
        <begin position="716"/>
        <end position="742"/>
    </location>
</feature>
<comment type="caution">
    <text evidence="2">The sequence shown here is derived from an EMBL/GenBank/DDBJ whole genome shotgun (WGS) entry which is preliminary data.</text>
</comment>
<dbReference type="EMBL" id="JAOCIL010000001">
    <property type="protein sequence ID" value="MDH1437541.1"/>
    <property type="molecule type" value="Genomic_DNA"/>
</dbReference>
<evidence type="ECO:0000256" key="1">
    <source>
        <dbReference type="SAM" id="MobiDB-lite"/>
    </source>
</evidence>
<protein>
    <submittedName>
        <fullName evidence="2">Phage tail tape measure protein</fullName>
    </submittedName>
</protein>
<name>A0AA42QQQ7_ACIJO</name>
<reference evidence="2" key="1">
    <citation type="submission" date="2022-09" db="EMBL/GenBank/DDBJ databases">
        <title>Intensive care unit water sources are persistently colonized with multi-drug resistant bacteria and are the site of extensive horizontal gene transfer of antibiotic resistance genes.</title>
        <authorList>
            <person name="Diorio-Toth L."/>
        </authorList>
    </citation>
    <scope>NUCLEOTIDE SEQUENCE</scope>
    <source>
        <strain evidence="2">GD03725</strain>
    </source>
</reference>
<accession>A0AA42QQQ7</accession>
<proteinExistence type="predicted"/>
<sequence length="742" mass="78283">MSKNTTVSLTLQVKGNAGAELKRIADHQLKAVQKINSEQQKLKPLQEGQVTSAKKLLDEIRKQGTALAAQKKEAQAVDLVRKLGIRTEQQIRQEVTKTQATYQKLSILQRQGVVTAKDMERAYASMKSKVAQLNAELGKTAQQEKQIQQAQKMNGTGGSRFQGAVAVGGAVAAGGMVLSNALQKPREYDQQMTYITTTATGGQGLSTKQRIEQGNLLHQYVKDAVRTGGGTREDAAAALNELIASGKYDVGNVAPALNASTRTAFAAGAETIDAAKMTLAMQNFGVKDIYLGQERSMRAGQLGSFEYRDMARFLPDQMAMAKSFGYSGDDGLVKLLALNQMAKTTTADNNQAGNNVVNLLQKLSSRELKDTLADKVENTNGLPTKAKLNKKGKVIGQEFDWTTYSIQQREQGVYGVEAFVKLLEHQLAGNKQYTQLQAKAKNAGSDEERKVLLDDMSNIAMGSELGDFLADRQALLAAMAAVYNKGTAAELEGGIANAKGTIDSDLELIKSKEWSKDQAMNQEKLFAQSKAYDSVSGALGTLKDNVTQAAQGNEALAAAAYSAATAVAALGVASAAGSVLGGGKGGAIAGKAGGLLTKAGGVARAGAGPAGAVLAAGAVGYGAGTVISKNFVEGTDFGDKLGETIAKTLAFFGNDEAKAALEAQAAYDAMLSEQQQANKLSQDAISEFRAMRSDLSNFANRPLNFNLPGGSLAESFGRPATASSQENRHGAPKPFMLTHTGR</sequence>
<dbReference type="Proteomes" id="UP001161567">
    <property type="component" value="Unassembled WGS sequence"/>
</dbReference>
<organism evidence="2 3">
    <name type="scientific">Acinetobacter johnsonii</name>
    <dbReference type="NCBI Taxonomy" id="40214"/>
    <lineage>
        <taxon>Bacteria</taxon>
        <taxon>Pseudomonadati</taxon>
        <taxon>Pseudomonadota</taxon>
        <taxon>Gammaproteobacteria</taxon>
        <taxon>Moraxellales</taxon>
        <taxon>Moraxellaceae</taxon>
        <taxon>Acinetobacter</taxon>
    </lineage>
</organism>
<dbReference type="RefSeq" id="WP_279746439.1">
    <property type="nucleotide sequence ID" value="NZ_JAOCIL010000001.1"/>
</dbReference>
<evidence type="ECO:0000313" key="2">
    <source>
        <dbReference type="EMBL" id="MDH1437541.1"/>
    </source>
</evidence>
<gene>
    <name evidence="2" type="ORF">N5I27_03760</name>
</gene>